<keyword evidence="3" id="KW-1185">Reference proteome</keyword>
<dbReference type="AlphaFoldDB" id="A0A2X0KM76"/>
<dbReference type="Proteomes" id="UP000249723">
    <property type="component" value="Unassembled WGS sequence"/>
</dbReference>
<organism evidence="2 3">
    <name type="scientific">Microbotryum saponariae</name>
    <dbReference type="NCBI Taxonomy" id="289078"/>
    <lineage>
        <taxon>Eukaryota</taxon>
        <taxon>Fungi</taxon>
        <taxon>Dikarya</taxon>
        <taxon>Basidiomycota</taxon>
        <taxon>Pucciniomycotina</taxon>
        <taxon>Microbotryomycetes</taxon>
        <taxon>Microbotryales</taxon>
        <taxon>Microbotryaceae</taxon>
        <taxon>Microbotryum</taxon>
    </lineage>
</organism>
<keyword evidence="1" id="KW-0732">Signal</keyword>
<sequence>MKTSMLMMVQILMSSVLSAELLIEIPLVVSFVLSFVVMTKDATVTVTAARRWQRWGSEVRWSTATGAACQTRDAKLINDIRTATGIGWDEENCRPIQNAEQWKTVSYSGWFVATRRLLILRLHQAIAKCPRGAIIEKRPSKFYYPLTLVILGKDYATDSDGFSYGDDASKTTRTPSGPKLGSWNPRAFRRKCFGKCG</sequence>
<reference evidence="3" key="1">
    <citation type="submission" date="2016-10" db="EMBL/GenBank/DDBJ databases">
        <authorList>
            <person name="Jeantristanb JTB J.-T."/>
            <person name="Ricardo R."/>
        </authorList>
    </citation>
    <scope>NUCLEOTIDE SEQUENCE [LARGE SCALE GENOMIC DNA]</scope>
</reference>
<protein>
    <submittedName>
        <fullName evidence="2">BZ3500_MvSof-1268-A1-R1_Chr2-1g04680 protein</fullName>
    </submittedName>
</protein>
<feature type="chain" id="PRO_5030060044" evidence="1">
    <location>
        <begin position="20"/>
        <end position="197"/>
    </location>
</feature>
<gene>
    <name evidence="2" type="ORF">BZ3500_MVSOF-1268-A1-R1_CHR2-1G04680</name>
</gene>
<accession>A0A2X0KM76</accession>
<proteinExistence type="predicted"/>
<evidence type="ECO:0000256" key="1">
    <source>
        <dbReference type="SAM" id="SignalP"/>
    </source>
</evidence>
<dbReference type="EMBL" id="FMWP01000012">
    <property type="protein sequence ID" value="SCZ88854.1"/>
    <property type="molecule type" value="Genomic_DNA"/>
</dbReference>
<feature type="signal peptide" evidence="1">
    <location>
        <begin position="1"/>
        <end position="19"/>
    </location>
</feature>
<evidence type="ECO:0000313" key="3">
    <source>
        <dbReference type="Proteomes" id="UP000249723"/>
    </source>
</evidence>
<name>A0A2X0KM76_9BASI</name>
<evidence type="ECO:0000313" key="2">
    <source>
        <dbReference type="EMBL" id="SCZ88854.1"/>
    </source>
</evidence>